<keyword evidence="4" id="KW-1015">Disulfide bond</keyword>
<name>A0A804HNY9_MUSAM</name>
<dbReference type="PANTHER" id="PTHR45694">
    <property type="entry name" value="GLUTAREDOXIN 2"/>
    <property type="match status" value="1"/>
</dbReference>
<evidence type="ECO:0000256" key="1">
    <source>
        <dbReference type="ARBA" id="ARBA00007190"/>
    </source>
</evidence>
<dbReference type="EnsemblPlants" id="Ma01_t01050.1">
    <property type="protein sequence ID" value="Ma01_p01050.1"/>
    <property type="gene ID" value="Ma01_g01050"/>
</dbReference>
<evidence type="ECO:0000256" key="5">
    <source>
        <dbReference type="ARBA" id="ARBA00023284"/>
    </source>
</evidence>
<dbReference type="Gramene" id="Ma01_t01050.1">
    <property type="protein sequence ID" value="Ma01_p01050.1"/>
    <property type="gene ID" value="Ma01_g01050"/>
</dbReference>
<evidence type="ECO:0000313" key="7">
    <source>
        <dbReference type="EMBL" id="CAG1858203.1"/>
    </source>
</evidence>
<evidence type="ECO:0000313" key="9">
    <source>
        <dbReference type="Proteomes" id="UP000012960"/>
    </source>
</evidence>
<keyword evidence="5" id="KW-0676">Redox-active center</keyword>
<evidence type="ECO:0000313" key="8">
    <source>
        <dbReference type="EnsemblPlants" id="Ma01_p01050.1"/>
    </source>
</evidence>
<evidence type="ECO:0000256" key="3">
    <source>
        <dbReference type="ARBA" id="ARBA00022982"/>
    </source>
</evidence>
<dbReference type="Gene3D" id="3.40.30.10">
    <property type="entry name" value="Glutaredoxin"/>
    <property type="match status" value="1"/>
</dbReference>
<dbReference type="PROSITE" id="PS51354">
    <property type="entry name" value="GLUTAREDOXIN_2"/>
    <property type="match status" value="1"/>
</dbReference>
<dbReference type="InterPro" id="IPR002109">
    <property type="entry name" value="Glutaredoxin"/>
</dbReference>
<dbReference type="GO" id="GO:0015038">
    <property type="term" value="F:glutathione disulfide oxidoreductase activity"/>
    <property type="evidence" value="ECO:0000318"/>
    <property type="project" value="GO_Central"/>
</dbReference>
<dbReference type="PANTHER" id="PTHR45694:SF5">
    <property type="entry name" value="GLUTAREDOXIN 2"/>
    <property type="match status" value="1"/>
</dbReference>
<dbReference type="GO" id="GO:0005737">
    <property type="term" value="C:cytoplasm"/>
    <property type="evidence" value="ECO:0000318"/>
    <property type="project" value="GO_Central"/>
</dbReference>
<dbReference type="Pfam" id="PF00462">
    <property type="entry name" value="Glutaredoxin"/>
    <property type="match status" value="1"/>
</dbReference>
<dbReference type="NCBIfam" id="TIGR02180">
    <property type="entry name" value="GRX_euk"/>
    <property type="match status" value="1"/>
</dbReference>
<protein>
    <submittedName>
        <fullName evidence="7">(wild Malaysian banana) hypothetical protein</fullName>
    </submittedName>
</protein>
<gene>
    <name evidence="7" type="ORF">GSMUA_284980.1</name>
</gene>
<feature type="domain" description="Glutaredoxin" evidence="6">
    <location>
        <begin position="43"/>
        <end position="104"/>
    </location>
</feature>
<proteinExistence type="inferred from homology"/>
<dbReference type="EMBL" id="HG996466">
    <property type="protein sequence ID" value="CAG1858203.1"/>
    <property type="molecule type" value="Genomic_DNA"/>
</dbReference>
<evidence type="ECO:0000259" key="6">
    <source>
        <dbReference type="Pfam" id="PF00462"/>
    </source>
</evidence>
<keyword evidence="2" id="KW-0813">Transport</keyword>
<dbReference type="Proteomes" id="UP000012960">
    <property type="component" value="Unplaced"/>
</dbReference>
<dbReference type="OrthoDB" id="418495at2759"/>
<evidence type="ECO:0000256" key="2">
    <source>
        <dbReference type="ARBA" id="ARBA00022448"/>
    </source>
</evidence>
<dbReference type="OMA" id="PRIYIEE"/>
<dbReference type="CDD" id="cd03419">
    <property type="entry name" value="GRX_GRXh_1_2_like"/>
    <property type="match status" value="1"/>
</dbReference>
<dbReference type="InterPro" id="IPR011899">
    <property type="entry name" value="Glutaredoxin_euk/vir"/>
</dbReference>
<dbReference type="InterPro" id="IPR014025">
    <property type="entry name" value="Glutaredoxin_subgr"/>
</dbReference>
<keyword evidence="9" id="KW-1185">Reference proteome</keyword>
<accession>A0A804HNY9</accession>
<dbReference type="SMR" id="A0A804HNY9"/>
<dbReference type="PRINTS" id="PR00160">
    <property type="entry name" value="GLUTAREDOXIN"/>
</dbReference>
<dbReference type="SUPFAM" id="SSF52833">
    <property type="entry name" value="Thioredoxin-like"/>
    <property type="match status" value="1"/>
</dbReference>
<dbReference type="InterPro" id="IPR036249">
    <property type="entry name" value="Thioredoxin-like_sf"/>
</dbReference>
<reference evidence="8" key="2">
    <citation type="submission" date="2021-05" db="UniProtKB">
        <authorList>
            <consortium name="EnsemblPlants"/>
        </authorList>
    </citation>
    <scope>IDENTIFICATION</scope>
    <source>
        <strain evidence="8">subsp. malaccensis</strain>
    </source>
</reference>
<comment type="similarity">
    <text evidence="1">Belongs to the glutaredoxin family. CPYC subfamily.</text>
</comment>
<dbReference type="GO" id="GO:0034599">
    <property type="term" value="P:cellular response to oxidative stress"/>
    <property type="evidence" value="ECO:0000318"/>
    <property type="project" value="GO_Central"/>
</dbReference>
<evidence type="ECO:0000256" key="4">
    <source>
        <dbReference type="ARBA" id="ARBA00023157"/>
    </source>
</evidence>
<keyword evidence="3" id="KW-0249">Electron transport</keyword>
<dbReference type="InterPro" id="IPR011767">
    <property type="entry name" value="GLR_AS"/>
</dbReference>
<dbReference type="AlphaFoldDB" id="A0A804HNY9"/>
<organism evidence="8 9">
    <name type="scientific">Musa acuminata subsp. malaccensis</name>
    <name type="common">Wild banana</name>
    <name type="synonym">Musa malaccensis</name>
    <dbReference type="NCBI Taxonomy" id="214687"/>
    <lineage>
        <taxon>Eukaryota</taxon>
        <taxon>Viridiplantae</taxon>
        <taxon>Streptophyta</taxon>
        <taxon>Embryophyta</taxon>
        <taxon>Tracheophyta</taxon>
        <taxon>Spermatophyta</taxon>
        <taxon>Magnoliopsida</taxon>
        <taxon>Liliopsida</taxon>
        <taxon>Zingiberales</taxon>
        <taxon>Musaceae</taxon>
        <taxon>Musa</taxon>
    </lineage>
</organism>
<sequence>MASAAAGGVSVWHQRPCLRWRTPVSSASNKVAFVKKTVSSHDIVIFSKSYCPYCMTAKAVFQELKKEPCVLELDEIEDGSEIQDALSDIVGRRTVPQVFVRGKHLGGSDDTVEAYESGRLLTLLGIGSKDDP</sequence>
<dbReference type="PROSITE" id="PS00195">
    <property type="entry name" value="GLUTAREDOXIN_1"/>
    <property type="match status" value="1"/>
</dbReference>
<dbReference type="FunFam" id="3.40.30.10:FF:000026">
    <property type="entry name" value="Glutaredoxin 2"/>
    <property type="match status" value="1"/>
</dbReference>
<reference evidence="7" key="1">
    <citation type="submission" date="2021-03" db="EMBL/GenBank/DDBJ databases">
        <authorList>
            <consortium name="Genoscope - CEA"/>
            <person name="William W."/>
        </authorList>
    </citation>
    <scope>NUCLEOTIDE SEQUENCE</scope>
    <source>
        <strain evidence="7">Doubled-haploid Pahang</strain>
    </source>
</reference>